<feature type="active site" description="Nucleophile" evidence="2">
    <location>
        <position position="190"/>
    </location>
</feature>
<gene>
    <name evidence="4" type="ORF">NEOLI_005023</name>
</gene>
<dbReference type="GO" id="GO:0004414">
    <property type="term" value="F:homoserine O-acetyltransferase activity"/>
    <property type="evidence" value="ECO:0007669"/>
    <property type="project" value="TreeGrafter"/>
</dbReference>
<dbReference type="Pfam" id="PF00561">
    <property type="entry name" value="Abhydrolase_1"/>
    <property type="match status" value="1"/>
</dbReference>
<keyword evidence="4" id="KW-0808">Transferase</keyword>
<dbReference type="Gene3D" id="3.40.50.1820">
    <property type="entry name" value="alpha/beta hydrolase"/>
    <property type="match status" value="1"/>
</dbReference>
<dbReference type="GO" id="GO:0009001">
    <property type="term" value="F:serine O-acetyltransferase activity"/>
    <property type="evidence" value="ECO:0007669"/>
    <property type="project" value="TreeGrafter"/>
</dbReference>
<dbReference type="Proteomes" id="UP000186594">
    <property type="component" value="Unassembled WGS sequence"/>
</dbReference>
<comment type="caution">
    <text evidence="4">The sequence shown here is derived from an EMBL/GenBank/DDBJ whole genome shotgun (WGS) entry which is preliminary data.</text>
</comment>
<dbReference type="STRING" id="1198029.A0A1U7LNZ2"/>
<dbReference type="PIRSF" id="PIRSF000443">
    <property type="entry name" value="Homoser_Ac_trans"/>
    <property type="match status" value="1"/>
</dbReference>
<evidence type="ECO:0000256" key="2">
    <source>
        <dbReference type="PIRSR" id="PIRSR000443-1"/>
    </source>
</evidence>
<accession>A0A1U7LNZ2</accession>
<evidence type="ECO:0000256" key="1">
    <source>
        <dbReference type="ARBA" id="ARBA00006886"/>
    </source>
</evidence>
<comment type="similarity">
    <text evidence="1">Belongs to the AB hydrolase superfamily. MetX family.</text>
</comment>
<proteinExistence type="inferred from homology"/>
<feature type="active site" evidence="2">
    <location>
        <position position="366"/>
    </location>
</feature>
<dbReference type="HAMAP" id="MF_00296">
    <property type="entry name" value="MetX_acyltransf"/>
    <property type="match status" value="1"/>
</dbReference>
<evidence type="ECO:0000313" key="4">
    <source>
        <dbReference type="EMBL" id="OLL24348.1"/>
    </source>
</evidence>
<organism evidence="4 5">
    <name type="scientific">Neolecta irregularis (strain DAH-3)</name>
    <dbReference type="NCBI Taxonomy" id="1198029"/>
    <lineage>
        <taxon>Eukaryota</taxon>
        <taxon>Fungi</taxon>
        <taxon>Dikarya</taxon>
        <taxon>Ascomycota</taxon>
        <taxon>Taphrinomycotina</taxon>
        <taxon>Neolectales</taxon>
        <taxon>Neolectaceae</taxon>
        <taxon>Neolecta</taxon>
    </lineage>
</organism>
<name>A0A1U7LNZ2_NEOID</name>
<dbReference type="InterPro" id="IPR008220">
    <property type="entry name" value="HAT_MetX-like"/>
</dbReference>
<dbReference type="InterPro" id="IPR000073">
    <property type="entry name" value="AB_hydrolase_1"/>
</dbReference>
<dbReference type="GO" id="GO:0009092">
    <property type="term" value="P:homoserine metabolic process"/>
    <property type="evidence" value="ECO:0007669"/>
    <property type="project" value="TreeGrafter"/>
</dbReference>
<dbReference type="SUPFAM" id="SSF53474">
    <property type="entry name" value="alpha/beta-Hydrolases"/>
    <property type="match status" value="1"/>
</dbReference>
<protein>
    <submittedName>
        <fullName evidence="4">Putative serine-O-acetyltransferase cys2</fullName>
    </submittedName>
</protein>
<dbReference type="GO" id="GO:0005739">
    <property type="term" value="C:mitochondrion"/>
    <property type="evidence" value="ECO:0007669"/>
    <property type="project" value="TreeGrafter"/>
</dbReference>
<dbReference type="PANTHER" id="PTHR32268">
    <property type="entry name" value="HOMOSERINE O-ACETYLTRANSFERASE"/>
    <property type="match status" value="1"/>
</dbReference>
<dbReference type="GO" id="GO:0009086">
    <property type="term" value="P:methionine biosynthetic process"/>
    <property type="evidence" value="ECO:0007669"/>
    <property type="project" value="TreeGrafter"/>
</dbReference>
<feature type="active site" evidence="2">
    <location>
        <position position="403"/>
    </location>
</feature>
<dbReference type="EMBL" id="LXFE01000858">
    <property type="protein sequence ID" value="OLL24348.1"/>
    <property type="molecule type" value="Genomic_DNA"/>
</dbReference>
<evidence type="ECO:0000313" key="5">
    <source>
        <dbReference type="Proteomes" id="UP000186594"/>
    </source>
</evidence>
<dbReference type="NCBIfam" id="TIGR01392">
    <property type="entry name" value="homoserO_Ac_trn"/>
    <property type="match status" value="1"/>
</dbReference>
<dbReference type="NCBIfam" id="NF001209">
    <property type="entry name" value="PRK00175.1"/>
    <property type="match status" value="1"/>
</dbReference>
<dbReference type="AlphaFoldDB" id="A0A1U7LNZ2"/>
<dbReference type="OMA" id="HPILVMG"/>
<reference evidence="4 5" key="1">
    <citation type="submission" date="2016-04" db="EMBL/GenBank/DDBJ databases">
        <title>Evolutionary innovation and constraint leading to complex multicellularity in the Ascomycota.</title>
        <authorList>
            <person name="Cisse O."/>
            <person name="Nguyen A."/>
            <person name="Hewitt D.A."/>
            <person name="Jedd G."/>
            <person name="Stajich J.E."/>
        </authorList>
    </citation>
    <scope>NUCLEOTIDE SEQUENCE [LARGE SCALE GENOMIC DNA]</scope>
    <source>
        <strain evidence="4 5">DAH-3</strain>
    </source>
</reference>
<dbReference type="OrthoDB" id="444135at2759"/>
<evidence type="ECO:0000259" key="3">
    <source>
        <dbReference type="Pfam" id="PF00561"/>
    </source>
</evidence>
<keyword evidence="5" id="KW-1185">Reference proteome</keyword>
<dbReference type="PANTHER" id="PTHR32268:SF16">
    <property type="entry name" value="SERINE O-SUCCINYLTRANSFERASE"/>
    <property type="match status" value="1"/>
</dbReference>
<feature type="domain" description="AB hydrolase-1" evidence="3">
    <location>
        <begin position="87"/>
        <end position="392"/>
    </location>
</feature>
<sequence length="423" mass="46686">MLCRCRQVPWLRNVSIAARALSFPCLDLLDSRSAALSHGPDPAYSVPMGYNLYLHDSPVQLDYGGSLPSLKVAYETWGSLNSTASNAILLHTGLSASSHAKSHDKNKSPGWWEKFIGPGKALDTNHFFVICTNVLGGCFGSTGPSSINPLDGKPYATKFPIISLNDMVRRQFELLDFLGIQKLFASVGSSMGGMQSLAAGVMNPSRVGRIISISGCAKSHPYILMADPNFNRGFYYDGIPPHVGMKLAREIATITYRSGPEWENRFGRRRSQNTPALCPDFAIEEYLDHQGEKWCLEYDANSLLYISKAMDLFDLSESNMSSLKRNVERNTYLPPEQTTISPQIDLANGLKPLVDHDILVLGVQSDILFPAWQQTEIVQGLHDAGNTTTKHIELGEDVSLFGHDSFLLLEKEVGAPVKKYLEN</sequence>
<dbReference type="InterPro" id="IPR029058">
    <property type="entry name" value="AB_hydrolase_fold"/>
</dbReference>
<dbReference type="GO" id="GO:0006535">
    <property type="term" value="P:cysteine biosynthetic process from serine"/>
    <property type="evidence" value="ECO:0007669"/>
    <property type="project" value="TreeGrafter"/>
</dbReference>